<evidence type="ECO:0000259" key="1">
    <source>
        <dbReference type="Pfam" id="PF06894"/>
    </source>
</evidence>
<protein>
    <recommendedName>
        <fullName evidence="1">Tail assembly protein G domain-containing protein</fullName>
    </recommendedName>
</protein>
<organism evidence="2 3">
    <name type="scientific">Xenorhabdus thuongxuanensis</name>
    <dbReference type="NCBI Taxonomy" id="1873484"/>
    <lineage>
        <taxon>Bacteria</taxon>
        <taxon>Pseudomonadati</taxon>
        <taxon>Pseudomonadota</taxon>
        <taxon>Gammaproteobacteria</taxon>
        <taxon>Enterobacterales</taxon>
        <taxon>Morganellaceae</taxon>
        <taxon>Xenorhabdus</taxon>
    </lineage>
</organism>
<dbReference type="NCBIfam" id="TIGR01674">
    <property type="entry name" value="phage_lambda_G"/>
    <property type="match status" value="1"/>
</dbReference>
<keyword evidence="3" id="KW-1185">Reference proteome</keyword>
<dbReference type="InterPro" id="IPR010027">
    <property type="entry name" value="Tail_assembly_G"/>
</dbReference>
<accession>A0A1Q5U3R2</accession>
<dbReference type="RefSeq" id="WP_074019827.1">
    <property type="nucleotide sequence ID" value="NZ_CAWMWP010000120.1"/>
</dbReference>
<evidence type="ECO:0000313" key="3">
    <source>
        <dbReference type="Proteomes" id="UP000186277"/>
    </source>
</evidence>
<dbReference type="Proteomes" id="UP000186277">
    <property type="component" value="Unassembled WGS sequence"/>
</dbReference>
<dbReference type="AlphaFoldDB" id="A0A1Q5U3R2"/>
<evidence type="ECO:0000313" key="2">
    <source>
        <dbReference type="EMBL" id="OKP07119.1"/>
    </source>
</evidence>
<proteinExistence type="predicted"/>
<dbReference type="Pfam" id="PF06894">
    <property type="entry name" value="Phage_TAC_2"/>
    <property type="match status" value="1"/>
</dbReference>
<gene>
    <name evidence="2" type="ORF">Xentx_01723</name>
</gene>
<comment type="caution">
    <text evidence="2">The sequence shown here is derived from an EMBL/GenBank/DDBJ whole genome shotgun (WGS) entry which is preliminary data.</text>
</comment>
<dbReference type="EMBL" id="MKGR01000009">
    <property type="protein sequence ID" value="OKP07119.1"/>
    <property type="molecule type" value="Genomic_DNA"/>
</dbReference>
<name>A0A1Q5U3R2_9GAMM</name>
<dbReference type="OrthoDB" id="9429491at2"/>
<reference evidence="2 3" key="1">
    <citation type="submission" date="2016-09" db="EMBL/GenBank/DDBJ databases">
        <title>Xenorhabdus thuongxuanensis sp. nov. and Xenorhabdus eapokensis sp. nov., isolated from Steinernema species.</title>
        <authorList>
            <person name="Kaempfer P."/>
            <person name="Tobias N.J."/>
            <person name="Phan Ke L."/>
            <person name="Bode H.B."/>
            <person name="Glaeser S.P."/>
        </authorList>
    </citation>
    <scope>NUCLEOTIDE SEQUENCE [LARGE SCALE GENOMIC DNA]</scope>
    <source>
        <strain evidence="2 3">30TX1</strain>
    </source>
</reference>
<feature type="domain" description="Tail assembly protein G" evidence="1">
    <location>
        <begin position="1"/>
        <end position="112"/>
    </location>
</feature>
<sequence length="123" mass="14044">MFLKQGEFTYGGMTLSLSELSALQRIEYFDFLVLQSEQAQPEDEAKRTVFFARMNVESHAWLVSRSLWHAEGGPREIDALYRDVLSRWSPKALEAAAQQVLLLSDMTRDEETTEATAEPLEKS</sequence>